<name>A0A6M0RTQ3_9CYAN</name>
<dbReference type="EMBL" id="QXHD01000004">
    <property type="protein sequence ID" value="NEZ59607.1"/>
    <property type="molecule type" value="Genomic_DNA"/>
</dbReference>
<keyword evidence="2" id="KW-1185">Reference proteome</keyword>
<dbReference type="Proteomes" id="UP000481033">
    <property type="component" value="Unassembled WGS sequence"/>
</dbReference>
<accession>A0A6M0RTQ3</accession>
<sequence length="163" mass="18350">MGSNLPSVIVAFLTSQALIINDLALTHDSRILGHYDEIKIEAQKQGVRVWYWDTAGKSFSNTPSHSWNWLGGLDTPFLNASSSEKQQKQENIYCIFVESEYDGTLSSGQRDLYQALLELQQTTVYAVVIVEQLMNKLGLKTPMPVLKRLENLQYLKAISGLKV</sequence>
<reference evidence="1 2" key="1">
    <citation type="journal article" date="2020" name="Microb. Ecol.">
        <title>Ecogenomics of the Marine Benthic Filamentous Cyanobacterium Adonisia.</title>
        <authorList>
            <person name="Walter J.M."/>
            <person name="Coutinho F.H."/>
            <person name="Leomil L."/>
            <person name="Hargreaves P.I."/>
            <person name="Campeao M.E."/>
            <person name="Vieira V.V."/>
            <person name="Silva B.S."/>
            <person name="Fistarol G.O."/>
            <person name="Salomon P.S."/>
            <person name="Sawabe T."/>
            <person name="Mino S."/>
            <person name="Hosokawa M."/>
            <person name="Miyashita H."/>
            <person name="Maruyama F."/>
            <person name="van Verk M.C."/>
            <person name="Dutilh B.E."/>
            <person name="Thompson C.C."/>
            <person name="Thompson F.L."/>
        </authorList>
    </citation>
    <scope>NUCLEOTIDE SEQUENCE [LARGE SCALE GENOMIC DNA]</scope>
    <source>
        <strain evidence="1 2">CCMR0081</strain>
    </source>
</reference>
<protein>
    <submittedName>
        <fullName evidence="1">Uncharacterized protein</fullName>
    </submittedName>
</protein>
<gene>
    <name evidence="1" type="ORF">DXZ20_28985</name>
</gene>
<evidence type="ECO:0000313" key="1">
    <source>
        <dbReference type="EMBL" id="NEZ59607.1"/>
    </source>
</evidence>
<proteinExistence type="predicted"/>
<comment type="caution">
    <text evidence="1">The sequence shown here is derived from an EMBL/GenBank/DDBJ whole genome shotgun (WGS) entry which is preliminary data.</text>
</comment>
<dbReference type="AlphaFoldDB" id="A0A6M0RTQ3"/>
<evidence type="ECO:0000313" key="2">
    <source>
        <dbReference type="Proteomes" id="UP000481033"/>
    </source>
</evidence>
<organism evidence="1 2">
    <name type="scientific">Adonisia turfae CCMR0081</name>
    <dbReference type="NCBI Taxonomy" id="2292702"/>
    <lineage>
        <taxon>Bacteria</taxon>
        <taxon>Bacillati</taxon>
        <taxon>Cyanobacteriota</taxon>
        <taxon>Adonisia</taxon>
        <taxon>Adonisia turfae</taxon>
    </lineage>
</organism>